<keyword evidence="11" id="KW-0479">Metal-binding</keyword>
<evidence type="ECO:0000259" key="14">
    <source>
        <dbReference type="PROSITE" id="PS51384"/>
    </source>
</evidence>
<feature type="region of interest" description="Disordered" evidence="12">
    <location>
        <begin position="368"/>
        <end position="388"/>
    </location>
</feature>
<organism evidence="15 16">
    <name type="scientific">Sinomonas atrocyanea</name>
    <dbReference type="NCBI Taxonomy" id="37927"/>
    <lineage>
        <taxon>Bacteria</taxon>
        <taxon>Bacillati</taxon>
        <taxon>Actinomycetota</taxon>
        <taxon>Actinomycetes</taxon>
        <taxon>Micrococcales</taxon>
        <taxon>Micrococcaceae</taxon>
        <taxon>Sinomonas</taxon>
    </lineage>
</organism>
<evidence type="ECO:0000256" key="7">
    <source>
        <dbReference type="ARBA" id="ARBA00023014"/>
    </source>
</evidence>
<proteinExistence type="inferred from homology"/>
<name>A0A127A641_9MICC</name>
<dbReference type="GO" id="GO:0051537">
    <property type="term" value="F:2 iron, 2 sulfur cluster binding"/>
    <property type="evidence" value="ECO:0007669"/>
    <property type="project" value="UniProtKB-KW"/>
</dbReference>
<keyword evidence="11" id="KW-0349">Heme</keyword>
<dbReference type="GO" id="GO:0019825">
    <property type="term" value="F:oxygen binding"/>
    <property type="evidence" value="ECO:0007669"/>
    <property type="project" value="InterPro"/>
</dbReference>
<dbReference type="STRING" id="37927.SA2016_3435"/>
<dbReference type="PANTHER" id="PTHR47354:SF5">
    <property type="entry name" value="PROTEIN RFBI"/>
    <property type="match status" value="1"/>
</dbReference>
<protein>
    <recommendedName>
        <fullName evidence="4">nitric oxide dioxygenase</fullName>
        <ecNumber evidence="4">1.14.12.17</ecNumber>
    </recommendedName>
</protein>
<comment type="similarity">
    <text evidence="3">In the C-terminal section; belongs to the flavoprotein pyridine nucleotide cytochrome reductase family.</text>
</comment>
<dbReference type="SUPFAM" id="SSF52343">
    <property type="entry name" value="Ferredoxin reductase-like, C-terminal NADP-linked domain"/>
    <property type="match status" value="1"/>
</dbReference>
<gene>
    <name evidence="15" type="ORF">SA2016_3435</name>
</gene>
<evidence type="ECO:0000256" key="10">
    <source>
        <dbReference type="ARBA" id="ARBA00049433"/>
    </source>
</evidence>
<dbReference type="InterPro" id="IPR008333">
    <property type="entry name" value="Cbr1-like_FAD-bd_dom"/>
</dbReference>
<dbReference type="KEGG" id="satk:SA2016_3435"/>
<dbReference type="PROSITE" id="PS01033">
    <property type="entry name" value="GLOBIN"/>
    <property type="match status" value="1"/>
</dbReference>
<dbReference type="InterPro" id="IPR050415">
    <property type="entry name" value="MRET"/>
</dbReference>
<dbReference type="InterPro" id="IPR017927">
    <property type="entry name" value="FAD-bd_FR_type"/>
</dbReference>
<dbReference type="PATRIC" id="fig|37927.3.peg.3525"/>
<dbReference type="EC" id="1.14.12.17" evidence="4"/>
<dbReference type="OrthoDB" id="3213438at2"/>
<dbReference type="Gene3D" id="1.10.490.10">
    <property type="entry name" value="Globins"/>
    <property type="match status" value="1"/>
</dbReference>
<dbReference type="CDD" id="cd19753">
    <property type="entry name" value="Mb-like_oxidoreductase"/>
    <property type="match status" value="1"/>
</dbReference>
<keyword evidence="5" id="KW-0001">2Fe-2S</keyword>
<feature type="domain" description="Globin" evidence="13">
    <location>
        <begin position="1"/>
        <end position="131"/>
    </location>
</feature>
<keyword evidence="7" id="KW-0411">Iron-sulfur</keyword>
<evidence type="ECO:0000256" key="3">
    <source>
        <dbReference type="ARBA" id="ARBA00006401"/>
    </source>
</evidence>
<comment type="similarity">
    <text evidence="11">Belongs to the globin family.</text>
</comment>
<accession>A0A127A641</accession>
<dbReference type="InterPro" id="IPR001433">
    <property type="entry name" value="OxRdtase_FAD/NAD-bd"/>
</dbReference>
<dbReference type="PRINTS" id="PR00410">
    <property type="entry name" value="PHEHYDRXLASE"/>
</dbReference>
<reference evidence="15 16" key="1">
    <citation type="submission" date="2016-02" db="EMBL/GenBank/DDBJ databases">
        <title>Complete genome of Sinomonas atrocyanea KCTC 3377.</title>
        <authorList>
            <person name="Kim K.M."/>
        </authorList>
    </citation>
    <scope>NUCLEOTIDE SEQUENCE [LARGE SCALE GENOMIC DNA]</scope>
    <source>
        <strain evidence="15 16">KCTC 3377</strain>
    </source>
</reference>
<dbReference type="AlphaFoldDB" id="A0A127A641"/>
<evidence type="ECO:0000313" key="16">
    <source>
        <dbReference type="Proteomes" id="UP000070134"/>
    </source>
</evidence>
<dbReference type="Pfam" id="PF00175">
    <property type="entry name" value="NAD_binding_1"/>
    <property type="match status" value="1"/>
</dbReference>
<dbReference type="EMBL" id="CP014518">
    <property type="protein sequence ID" value="AMM34095.1"/>
    <property type="molecule type" value="Genomic_DNA"/>
</dbReference>
<comment type="cofactor">
    <cofactor evidence="1">
        <name>heme b</name>
        <dbReference type="ChEBI" id="CHEBI:60344"/>
    </cofactor>
</comment>
<dbReference type="GO" id="GO:0008941">
    <property type="term" value="F:nitric oxide dioxygenase NAD(P)H activity"/>
    <property type="evidence" value="ECO:0007669"/>
    <property type="project" value="UniProtKB-EC"/>
</dbReference>
<feature type="domain" description="FAD-binding FR-type" evidence="14">
    <location>
        <begin position="138"/>
        <end position="238"/>
    </location>
</feature>
<evidence type="ECO:0000259" key="13">
    <source>
        <dbReference type="PROSITE" id="PS01033"/>
    </source>
</evidence>
<keyword evidence="11" id="KW-0561">Oxygen transport</keyword>
<comment type="cofactor">
    <cofactor evidence="2">
        <name>FAD</name>
        <dbReference type="ChEBI" id="CHEBI:57692"/>
    </cofactor>
</comment>
<evidence type="ECO:0000256" key="5">
    <source>
        <dbReference type="ARBA" id="ARBA00022714"/>
    </source>
</evidence>
<evidence type="ECO:0000256" key="8">
    <source>
        <dbReference type="ARBA" id="ARBA00023027"/>
    </source>
</evidence>
<evidence type="ECO:0000256" key="9">
    <source>
        <dbReference type="ARBA" id="ARBA00048649"/>
    </source>
</evidence>
<dbReference type="InterPro" id="IPR009050">
    <property type="entry name" value="Globin-like_sf"/>
</dbReference>
<sequence>MDSGALKRTWSIAAGLGDDVPLYFYSHLFAHHPELREMFPVAMGAQRDKLFAALGHIISHVDRIDDVGEFVRQLGRDHRRFSVIPEHYSMVGSSFLATLQRFVGAEWTDAVAKDWAQAYGIIAKVMVIAAEDASDETPPWWEGEVTAVDRRSLDVAVLQVRLPQDFTYVPGQSVAVEVPALPRTWRYLSPANAPRPDGTVEFHVQLVPGGLFSTAAVRKTSPGDVIRVGAPVGEQLTADGGRDLLLVAGGTGLAPLSAVLDGVAARWRQDGSGPRVDLFHGARVPWNLYDEARLADLAAREPWFSFHPVVSDDATFPGYRGWVGAAAASHPSAAGRLALVCGSGAMVSHTVGELVGAGVPRGDIRYEDYTGVEDNSSPTGEEQLEGTR</sequence>
<dbReference type="SUPFAM" id="SSF46458">
    <property type="entry name" value="Globin-like"/>
    <property type="match status" value="1"/>
</dbReference>
<dbReference type="PROSITE" id="PS51384">
    <property type="entry name" value="FAD_FR"/>
    <property type="match status" value="1"/>
</dbReference>
<keyword evidence="6" id="KW-0521">NADP</keyword>
<dbReference type="Pfam" id="PF00042">
    <property type="entry name" value="Globin"/>
    <property type="match status" value="1"/>
</dbReference>
<evidence type="ECO:0000256" key="4">
    <source>
        <dbReference type="ARBA" id="ARBA00012229"/>
    </source>
</evidence>
<evidence type="ECO:0000256" key="2">
    <source>
        <dbReference type="ARBA" id="ARBA00001974"/>
    </source>
</evidence>
<dbReference type="Proteomes" id="UP000070134">
    <property type="component" value="Chromosome"/>
</dbReference>
<dbReference type="InterPro" id="IPR017938">
    <property type="entry name" value="Riboflavin_synthase-like_b-brl"/>
</dbReference>
<keyword evidence="11" id="KW-0408">Iron</keyword>
<keyword evidence="16" id="KW-1185">Reference proteome</keyword>
<dbReference type="PANTHER" id="PTHR47354">
    <property type="entry name" value="NADH OXIDOREDUCTASE HCR"/>
    <property type="match status" value="1"/>
</dbReference>
<keyword evidence="8" id="KW-0520">NAD</keyword>
<keyword evidence="11" id="KW-0813">Transport</keyword>
<evidence type="ECO:0000256" key="11">
    <source>
        <dbReference type="RuleBase" id="RU000356"/>
    </source>
</evidence>
<dbReference type="SUPFAM" id="SSF63380">
    <property type="entry name" value="Riboflavin synthase domain-like"/>
    <property type="match status" value="1"/>
</dbReference>
<dbReference type="InterPro" id="IPR012292">
    <property type="entry name" value="Globin/Proto"/>
</dbReference>
<dbReference type="CDD" id="cd06187">
    <property type="entry name" value="O2ase_reductase_like"/>
    <property type="match status" value="1"/>
</dbReference>
<evidence type="ECO:0000313" key="15">
    <source>
        <dbReference type="EMBL" id="AMM34095.1"/>
    </source>
</evidence>
<dbReference type="Gene3D" id="2.40.30.10">
    <property type="entry name" value="Translation factors"/>
    <property type="match status" value="1"/>
</dbReference>
<evidence type="ECO:0000256" key="12">
    <source>
        <dbReference type="SAM" id="MobiDB-lite"/>
    </source>
</evidence>
<dbReference type="Gene3D" id="3.40.50.80">
    <property type="entry name" value="Nucleotide-binding domain of ferredoxin-NADP reductase (FNR) module"/>
    <property type="match status" value="1"/>
</dbReference>
<dbReference type="GO" id="GO:0020037">
    <property type="term" value="F:heme binding"/>
    <property type="evidence" value="ECO:0007669"/>
    <property type="project" value="InterPro"/>
</dbReference>
<dbReference type="GO" id="GO:0005344">
    <property type="term" value="F:oxygen carrier activity"/>
    <property type="evidence" value="ECO:0007669"/>
    <property type="project" value="UniProtKB-KW"/>
</dbReference>
<dbReference type="InterPro" id="IPR000971">
    <property type="entry name" value="Globin"/>
</dbReference>
<comment type="catalytic activity">
    <reaction evidence="9">
        <text>2 nitric oxide + NADH + 2 O2 = 2 nitrate + NAD(+) + H(+)</text>
        <dbReference type="Rhea" id="RHEA:19469"/>
        <dbReference type="ChEBI" id="CHEBI:15378"/>
        <dbReference type="ChEBI" id="CHEBI:15379"/>
        <dbReference type="ChEBI" id="CHEBI:16480"/>
        <dbReference type="ChEBI" id="CHEBI:17632"/>
        <dbReference type="ChEBI" id="CHEBI:57540"/>
        <dbReference type="ChEBI" id="CHEBI:57945"/>
        <dbReference type="EC" id="1.14.12.17"/>
    </reaction>
</comment>
<dbReference type="Pfam" id="PF00970">
    <property type="entry name" value="FAD_binding_6"/>
    <property type="match status" value="1"/>
</dbReference>
<evidence type="ECO:0000256" key="1">
    <source>
        <dbReference type="ARBA" id="ARBA00001970"/>
    </source>
</evidence>
<comment type="catalytic activity">
    <reaction evidence="10">
        <text>2 nitric oxide + NADPH + 2 O2 = 2 nitrate + NADP(+) + H(+)</text>
        <dbReference type="Rhea" id="RHEA:19465"/>
        <dbReference type="ChEBI" id="CHEBI:15378"/>
        <dbReference type="ChEBI" id="CHEBI:15379"/>
        <dbReference type="ChEBI" id="CHEBI:16480"/>
        <dbReference type="ChEBI" id="CHEBI:17632"/>
        <dbReference type="ChEBI" id="CHEBI:57783"/>
        <dbReference type="ChEBI" id="CHEBI:58349"/>
        <dbReference type="EC" id="1.14.12.17"/>
    </reaction>
</comment>
<dbReference type="InterPro" id="IPR039261">
    <property type="entry name" value="FNR_nucleotide-bd"/>
</dbReference>
<evidence type="ECO:0000256" key="6">
    <source>
        <dbReference type="ARBA" id="ARBA00022857"/>
    </source>
</evidence>